<evidence type="ECO:0000256" key="5">
    <source>
        <dbReference type="ARBA" id="ARBA00023228"/>
    </source>
</evidence>
<comment type="similarity">
    <text evidence="3">Belongs to the LAMTOR5 family.</text>
</comment>
<dbReference type="GO" id="GO:0043066">
    <property type="term" value="P:negative regulation of apoptotic process"/>
    <property type="evidence" value="ECO:0007669"/>
    <property type="project" value="InterPro"/>
</dbReference>
<reference evidence="7 8" key="1">
    <citation type="journal article" date="2021" name="Elife">
        <title>Chloroplast acquisition without the gene transfer in kleptoplastic sea slugs, Plakobranchus ocellatus.</title>
        <authorList>
            <person name="Maeda T."/>
            <person name="Takahashi S."/>
            <person name="Yoshida T."/>
            <person name="Shimamura S."/>
            <person name="Takaki Y."/>
            <person name="Nagai Y."/>
            <person name="Toyoda A."/>
            <person name="Suzuki Y."/>
            <person name="Arimoto A."/>
            <person name="Ishii H."/>
            <person name="Satoh N."/>
            <person name="Nishiyama T."/>
            <person name="Hasebe M."/>
            <person name="Maruyama T."/>
            <person name="Minagawa J."/>
            <person name="Obokata J."/>
            <person name="Shigenobu S."/>
        </authorList>
    </citation>
    <scope>NUCLEOTIDE SEQUENCE [LARGE SCALE GENOMIC DNA]</scope>
</reference>
<dbReference type="PRINTS" id="PR02092">
    <property type="entry name" value="HEPBVIRUSXIP"/>
</dbReference>
<dbReference type="Pfam" id="PF16672">
    <property type="entry name" value="LAMTOR5"/>
    <property type="match status" value="1"/>
</dbReference>
<gene>
    <name evidence="7" type="ORF">PoB_005422000</name>
</gene>
<dbReference type="AlphaFoldDB" id="A0AAV4C4W0"/>
<evidence type="ECO:0000256" key="4">
    <source>
        <dbReference type="ARBA" id="ARBA00022490"/>
    </source>
</evidence>
<evidence type="ECO:0000256" key="1">
    <source>
        <dbReference type="ARBA" id="ARBA00004371"/>
    </source>
</evidence>
<name>A0AAV4C4W0_9GAST</name>
<dbReference type="Proteomes" id="UP000735302">
    <property type="component" value="Unassembled WGS sequence"/>
</dbReference>
<dbReference type="SUPFAM" id="SSF103196">
    <property type="entry name" value="Roadblock/LC7 domain"/>
    <property type="match status" value="1"/>
</dbReference>
<accession>A0AAV4C4W0</accession>
<dbReference type="FunFam" id="3.30.450.30:FF:000005">
    <property type="entry name" value="Ragulator complex protein LAMTOR5 homolog"/>
    <property type="match status" value="1"/>
</dbReference>
<dbReference type="EMBL" id="BLXT01005946">
    <property type="protein sequence ID" value="GFO27715.1"/>
    <property type="molecule type" value="Genomic_DNA"/>
</dbReference>
<evidence type="ECO:0000256" key="6">
    <source>
        <dbReference type="ARBA" id="ARBA00032692"/>
    </source>
</evidence>
<evidence type="ECO:0000313" key="7">
    <source>
        <dbReference type="EMBL" id="GFO27715.1"/>
    </source>
</evidence>
<keyword evidence="5" id="KW-0458">Lysosome</keyword>
<sequence>MEKTLEKHMEEAFRIPGVSGVICTENSGLCLASQGNVSDQYSGSISALANQAARLCPTQNSPAPIIVLESEYGSLLIKKTDNITTAVFKSS</sequence>
<dbReference type="GO" id="GO:0071230">
    <property type="term" value="P:cellular response to amino acid stimulus"/>
    <property type="evidence" value="ECO:0007669"/>
    <property type="project" value="TreeGrafter"/>
</dbReference>
<protein>
    <recommendedName>
        <fullName evidence="6">Late endosomal/lysosomal adaptor and MAPK and MTOR activator 5</fullName>
    </recommendedName>
</protein>
<dbReference type="GO" id="GO:0005764">
    <property type="term" value="C:lysosome"/>
    <property type="evidence" value="ECO:0007669"/>
    <property type="project" value="UniProtKB-SubCell"/>
</dbReference>
<keyword evidence="8" id="KW-1185">Reference proteome</keyword>
<evidence type="ECO:0000313" key="8">
    <source>
        <dbReference type="Proteomes" id="UP000735302"/>
    </source>
</evidence>
<keyword evidence="4" id="KW-0963">Cytoplasm</keyword>
<dbReference type="PANTHER" id="PTHR13342">
    <property type="entry name" value="RAGULATOR COMPLEX PROTEIN LAMTOR5"/>
    <property type="match status" value="1"/>
</dbReference>
<dbReference type="Gene3D" id="3.30.450.30">
    <property type="entry name" value="Dynein light chain 2a, cytoplasmic"/>
    <property type="match status" value="1"/>
</dbReference>
<dbReference type="PANTHER" id="PTHR13342:SF2">
    <property type="entry name" value="RAGULATOR COMPLEX PROTEIN LAMTOR5"/>
    <property type="match status" value="1"/>
</dbReference>
<dbReference type="GO" id="GO:0071986">
    <property type="term" value="C:Ragulator complex"/>
    <property type="evidence" value="ECO:0007669"/>
    <property type="project" value="InterPro"/>
</dbReference>
<evidence type="ECO:0000256" key="3">
    <source>
        <dbReference type="ARBA" id="ARBA00007795"/>
    </source>
</evidence>
<comment type="caution">
    <text evidence="7">The sequence shown here is derived from an EMBL/GenBank/DDBJ whole genome shotgun (WGS) entry which is preliminary data.</text>
</comment>
<dbReference type="GO" id="GO:1904263">
    <property type="term" value="P:positive regulation of TORC1 signaling"/>
    <property type="evidence" value="ECO:0007669"/>
    <property type="project" value="TreeGrafter"/>
</dbReference>
<dbReference type="InterPro" id="IPR024135">
    <property type="entry name" value="LAMTOR5"/>
</dbReference>
<proteinExistence type="inferred from homology"/>
<evidence type="ECO:0000256" key="2">
    <source>
        <dbReference type="ARBA" id="ARBA00004496"/>
    </source>
</evidence>
<dbReference type="GO" id="GO:0005085">
    <property type="term" value="F:guanyl-nucleotide exchange factor activity"/>
    <property type="evidence" value="ECO:0007669"/>
    <property type="project" value="TreeGrafter"/>
</dbReference>
<organism evidence="7 8">
    <name type="scientific">Plakobranchus ocellatus</name>
    <dbReference type="NCBI Taxonomy" id="259542"/>
    <lineage>
        <taxon>Eukaryota</taxon>
        <taxon>Metazoa</taxon>
        <taxon>Spiralia</taxon>
        <taxon>Lophotrochozoa</taxon>
        <taxon>Mollusca</taxon>
        <taxon>Gastropoda</taxon>
        <taxon>Heterobranchia</taxon>
        <taxon>Euthyneura</taxon>
        <taxon>Panpulmonata</taxon>
        <taxon>Sacoglossa</taxon>
        <taxon>Placobranchoidea</taxon>
        <taxon>Plakobranchidae</taxon>
        <taxon>Plakobranchus</taxon>
    </lineage>
</organism>
<comment type="subcellular location">
    <subcellularLocation>
        <location evidence="2">Cytoplasm</location>
    </subcellularLocation>
    <subcellularLocation>
        <location evidence="1">Lysosome</location>
    </subcellularLocation>
</comment>